<dbReference type="Gene3D" id="1.10.12.10">
    <property type="entry name" value="Lyase 2-enoyl-coa Hydratase, Chain A, domain 2"/>
    <property type="match status" value="1"/>
</dbReference>
<evidence type="ECO:0000313" key="8">
    <source>
        <dbReference type="Proteomes" id="UP000658656"/>
    </source>
</evidence>
<name>A0A8H9J0A9_9PSEU</name>
<dbReference type="EMBL" id="BNAV01000007">
    <property type="protein sequence ID" value="GHF68091.1"/>
    <property type="molecule type" value="Genomic_DNA"/>
</dbReference>
<dbReference type="PANTHER" id="PTHR11941:SF54">
    <property type="entry name" value="ENOYL-COA HYDRATASE, MITOCHONDRIAL"/>
    <property type="match status" value="1"/>
</dbReference>
<dbReference type="InterPro" id="IPR029045">
    <property type="entry name" value="ClpP/crotonase-like_dom_sf"/>
</dbReference>
<dbReference type="InterPro" id="IPR014748">
    <property type="entry name" value="Enoyl-CoA_hydra_C"/>
</dbReference>
<dbReference type="Pfam" id="PF00378">
    <property type="entry name" value="ECH_1"/>
    <property type="match status" value="1"/>
</dbReference>
<sequence>MNDRHPPVRAVYEDRVAVVTLASENPLNPLADDLVDALVAELRRIDADPAIRATVLTGSSKAFAAGADVKAMAPLDYAAAFRQDVIGRNWDAIRAHRKPLIAAVRGYALGGGCELAMLCDVVIAAEDARFGQPEVVLGIVPGAGGTQRLPRAVGKSLAMQMCLTGTSISAADALAAGLVSQVVPTDRLLAEATRLARSMAAHSLPVLLAIKEAVNRSFESSLSEGLLFERRQFHAGFALKDQKEGIAAFRERRDPAFADE</sequence>
<dbReference type="RefSeq" id="WP_221216147.1">
    <property type="nucleotide sequence ID" value="NZ_BNAV01000007.1"/>
</dbReference>
<accession>A0A8H9J0A9</accession>
<dbReference type="FunFam" id="3.90.226.10:FF:000009">
    <property type="entry name" value="Carnitinyl-CoA dehydratase"/>
    <property type="match status" value="1"/>
</dbReference>
<dbReference type="GO" id="GO:0004300">
    <property type="term" value="F:enoyl-CoA hydratase activity"/>
    <property type="evidence" value="ECO:0007669"/>
    <property type="project" value="UniProtKB-EC"/>
</dbReference>
<dbReference type="Gene3D" id="3.90.226.10">
    <property type="entry name" value="2-enoyl-CoA Hydratase, Chain A, domain 1"/>
    <property type="match status" value="1"/>
</dbReference>
<dbReference type="PROSITE" id="PS00166">
    <property type="entry name" value="ENOYL_COA_HYDRATASE"/>
    <property type="match status" value="1"/>
</dbReference>
<comment type="similarity">
    <text evidence="1 6">Belongs to the enoyl-CoA hydratase/isomerase family.</text>
</comment>
<evidence type="ECO:0000313" key="7">
    <source>
        <dbReference type="EMBL" id="GHF68091.1"/>
    </source>
</evidence>
<gene>
    <name evidence="7" type="primary">paaF</name>
    <name evidence="7" type="ORF">GCM10017566_47350</name>
</gene>
<dbReference type="EC" id="4.2.1.17" evidence="2"/>
<evidence type="ECO:0000256" key="6">
    <source>
        <dbReference type="RuleBase" id="RU003707"/>
    </source>
</evidence>
<evidence type="ECO:0000256" key="1">
    <source>
        <dbReference type="ARBA" id="ARBA00005254"/>
    </source>
</evidence>
<evidence type="ECO:0000256" key="2">
    <source>
        <dbReference type="ARBA" id="ARBA00012076"/>
    </source>
</evidence>
<keyword evidence="3" id="KW-0456">Lyase</keyword>
<reference evidence="7" key="2">
    <citation type="submission" date="2020-09" db="EMBL/GenBank/DDBJ databases">
        <authorList>
            <person name="Sun Q."/>
            <person name="Zhou Y."/>
        </authorList>
    </citation>
    <scope>NUCLEOTIDE SEQUENCE</scope>
    <source>
        <strain evidence="7">CGMCC 4.7679</strain>
    </source>
</reference>
<keyword evidence="8" id="KW-1185">Reference proteome</keyword>
<dbReference type="SUPFAM" id="SSF52096">
    <property type="entry name" value="ClpP/crotonase"/>
    <property type="match status" value="1"/>
</dbReference>
<evidence type="ECO:0000256" key="3">
    <source>
        <dbReference type="ARBA" id="ARBA00023239"/>
    </source>
</evidence>
<organism evidence="7 8">
    <name type="scientific">Amycolatopsis bartoniae</name>
    <dbReference type="NCBI Taxonomy" id="941986"/>
    <lineage>
        <taxon>Bacteria</taxon>
        <taxon>Bacillati</taxon>
        <taxon>Actinomycetota</taxon>
        <taxon>Actinomycetes</taxon>
        <taxon>Pseudonocardiales</taxon>
        <taxon>Pseudonocardiaceae</taxon>
        <taxon>Amycolatopsis</taxon>
    </lineage>
</organism>
<comment type="catalytic activity">
    <reaction evidence="4">
        <text>a (3S)-3-hydroxyacyl-CoA = a (2E)-enoyl-CoA + H2O</text>
        <dbReference type="Rhea" id="RHEA:16105"/>
        <dbReference type="ChEBI" id="CHEBI:15377"/>
        <dbReference type="ChEBI" id="CHEBI:57318"/>
        <dbReference type="ChEBI" id="CHEBI:58856"/>
        <dbReference type="EC" id="4.2.1.17"/>
    </reaction>
</comment>
<comment type="caution">
    <text evidence="7">The sequence shown here is derived from an EMBL/GenBank/DDBJ whole genome shotgun (WGS) entry which is preliminary data.</text>
</comment>
<evidence type="ECO:0000256" key="5">
    <source>
        <dbReference type="ARBA" id="ARBA00023717"/>
    </source>
</evidence>
<dbReference type="InterPro" id="IPR001753">
    <property type="entry name" value="Enoyl-CoA_hydra/iso"/>
</dbReference>
<dbReference type="GO" id="GO:0006635">
    <property type="term" value="P:fatty acid beta-oxidation"/>
    <property type="evidence" value="ECO:0007669"/>
    <property type="project" value="TreeGrafter"/>
</dbReference>
<comment type="catalytic activity">
    <reaction evidence="5">
        <text>a 4-saturated-(3S)-3-hydroxyacyl-CoA = a (3E)-enoyl-CoA + H2O</text>
        <dbReference type="Rhea" id="RHEA:20724"/>
        <dbReference type="ChEBI" id="CHEBI:15377"/>
        <dbReference type="ChEBI" id="CHEBI:58521"/>
        <dbReference type="ChEBI" id="CHEBI:137480"/>
        <dbReference type="EC" id="4.2.1.17"/>
    </reaction>
</comment>
<dbReference type="PANTHER" id="PTHR11941">
    <property type="entry name" value="ENOYL-COA HYDRATASE-RELATED"/>
    <property type="match status" value="1"/>
</dbReference>
<proteinExistence type="inferred from homology"/>
<reference evidence="7" key="1">
    <citation type="journal article" date="2014" name="Int. J. Syst. Evol. Microbiol.">
        <title>Complete genome sequence of Corynebacterium casei LMG S-19264T (=DSM 44701T), isolated from a smear-ripened cheese.</title>
        <authorList>
            <consortium name="US DOE Joint Genome Institute (JGI-PGF)"/>
            <person name="Walter F."/>
            <person name="Albersmeier A."/>
            <person name="Kalinowski J."/>
            <person name="Ruckert C."/>
        </authorList>
    </citation>
    <scope>NUCLEOTIDE SEQUENCE</scope>
    <source>
        <strain evidence="7">CGMCC 4.7679</strain>
    </source>
</reference>
<dbReference type="AlphaFoldDB" id="A0A8H9J0A9"/>
<dbReference type="FunFam" id="1.10.12.10:FF:000001">
    <property type="entry name" value="Probable enoyl-CoA hydratase, mitochondrial"/>
    <property type="match status" value="1"/>
</dbReference>
<dbReference type="CDD" id="cd06558">
    <property type="entry name" value="crotonase-like"/>
    <property type="match status" value="1"/>
</dbReference>
<dbReference type="InterPro" id="IPR018376">
    <property type="entry name" value="Enoyl-CoA_hyd/isom_CS"/>
</dbReference>
<evidence type="ECO:0000256" key="4">
    <source>
        <dbReference type="ARBA" id="ARBA00023709"/>
    </source>
</evidence>
<protein>
    <recommendedName>
        <fullName evidence="2">enoyl-CoA hydratase</fullName>
        <ecNumber evidence="2">4.2.1.17</ecNumber>
    </recommendedName>
</protein>
<dbReference type="Proteomes" id="UP000658656">
    <property type="component" value="Unassembled WGS sequence"/>
</dbReference>